<keyword evidence="3" id="KW-1185">Reference proteome</keyword>
<accession>A0A6B0R3I8</accession>
<dbReference type="AlphaFoldDB" id="A0A6B0R3I8"/>
<dbReference type="EMBL" id="VBQZ03000021">
    <property type="protein sequence ID" value="MXQ84425.1"/>
    <property type="molecule type" value="Genomic_DNA"/>
</dbReference>
<name>A0A6B0R3I8_9CETA</name>
<gene>
    <name evidence="2" type="ORF">E5288_WYG020744</name>
</gene>
<evidence type="ECO:0000256" key="1">
    <source>
        <dbReference type="SAM" id="MobiDB-lite"/>
    </source>
</evidence>
<dbReference type="Proteomes" id="UP000322234">
    <property type="component" value="Unassembled WGS sequence"/>
</dbReference>
<sequence>MLKPHAVSKDGDALGRRKAGQEEKGEGKGQHQFSPRNGAEQTRGGATVASDEAGKVVWGQTGAMFSLDESEEYEPWRRNTESNLH</sequence>
<feature type="region of interest" description="Disordered" evidence="1">
    <location>
        <begin position="1"/>
        <end position="85"/>
    </location>
</feature>
<feature type="compositionally biased region" description="Basic and acidic residues" evidence="1">
    <location>
        <begin position="7"/>
        <end position="29"/>
    </location>
</feature>
<protein>
    <submittedName>
        <fullName evidence="2">Uncharacterized protein</fullName>
    </submittedName>
</protein>
<organism evidence="2 3">
    <name type="scientific">Bos mutus</name>
    <name type="common">wild yak</name>
    <dbReference type="NCBI Taxonomy" id="72004"/>
    <lineage>
        <taxon>Eukaryota</taxon>
        <taxon>Metazoa</taxon>
        <taxon>Chordata</taxon>
        <taxon>Craniata</taxon>
        <taxon>Vertebrata</taxon>
        <taxon>Euteleostomi</taxon>
        <taxon>Mammalia</taxon>
        <taxon>Eutheria</taxon>
        <taxon>Laurasiatheria</taxon>
        <taxon>Artiodactyla</taxon>
        <taxon>Ruminantia</taxon>
        <taxon>Pecora</taxon>
        <taxon>Bovidae</taxon>
        <taxon>Bovinae</taxon>
        <taxon>Bos</taxon>
    </lineage>
</organism>
<proteinExistence type="predicted"/>
<reference evidence="2" key="1">
    <citation type="submission" date="2019-10" db="EMBL/GenBank/DDBJ databases">
        <title>The sequence and de novo assembly of the wild yak genome.</title>
        <authorList>
            <person name="Liu Y."/>
        </authorList>
    </citation>
    <scope>NUCLEOTIDE SEQUENCE [LARGE SCALE GENOMIC DNA]</scope>
    <source>
        <strain evidence="2">WY2019</strain>
    </source>
</reference>
<evidence type="ECO:0000313" key="2">
    <source>
        <dbReference type="EMBL" id="MXQ84425.1"/>
    </source>
</evidence>
<comment type="caution">
    <text evidence="2">The sequence shown here is derived from an EMBL/GenBank/DDBJ whole genome shotgun (WGS) entry which is preliminary data.</text>
</comment>
<evidence type="ECO:0000313" key="3">
    <source>
        <dbReference type="Proteomes" id="UP000322234"/>
    </source>
</evidence>
<feature type="compositionally biased region" description="Basic and acidic residues" evidence="1">
    <location>
        <begin position="74"/>
        <end position="85"/>
    </location>
</feature>